<dbReference type="CDD" id="cd06532">
    <property type="entry name" value="Glyco_transf_25"/>
    <property type="match status" value="1"/>
</dbReference>
<name>A0A173S1S2_PARDI</name>
<reference evidence="2 3" key="1">
    <citation type="submission" date="2015-09" db="EMBL/GenBank/DDBJ databases">
        <authorList>
            <consortium name="Pathogen Informatics"/>
        </authorList>
    </citation>
    <scope>NUCLEOTIDE SEQUENCE [LARGE SCALE GENOMIC DNA]</scope>
    <source>
        <strain evidence="2 3">2789STDY5608872</strain>
    </source>
</reference>
<accession>A0A173S1S2</accession>
<dbReference type="Pfam" id="PF01755">
    <property type="entry name" value="Glyco_transf_25"/>
    <property type="match status" value="1"/>
</dbReference>
<protein>
    <submittedName>
        <fullName evidence="2">Glycosyltransferase family 25 (LPS biosynthesis protein)</fullName>
    </submittedName>
</protein>
<dbReference type="GO" id="GO:0016740">
    <property type="term" value="F:transferase activity"/>
    <property type="evidence" value="ECO:0007669"/>
    <property type="project" value="UniProtKB-KW"/>
</dbReference>
<dbReference type="Proteomes" id="UP000095591">
    <property type="component" value="Unassembled WGS sequence"/>
</dbReference>
<evidence type="ECO:0000313" key="3">
    <source>
        <dbReference type="Proteomes" id="UP000095591"/>
    </source>
</evidence>
<dbReference type="InterPro" id="IPR002654">
    <property type="entry name" value="Glyco_trans_25"/>
</dbReference>
<gene>
    <name evidence="2" type="ORF">ERS852429_00795</name>
</gene>
<evidence type="ECO:0000313" key="2">
    <source>
        <dbReference type="EMBL" id="CUM83318.1"/>
    </source>
</evidence>
<dbReference type="RefSeq" id="WP_057318816.1">
    <property type="nucleotide sequence ID" value="NZ_CYXP01000001.1"/>
</dbReference>
<organism evidence="2 3">
    <name type="scientific">Parabacteroides distasonis</name>
    <dbReference type="NCBI Taxonomy" id="823"/>
    <lineage>
        <taxon>Bacteria</taxon>
        <taxon>Pseudomonadati</taxon>
        <taxon>Bacteroidota</taxon>
        <taxon>Bacteroidia</taxon>
        <taxon>Bacteroidales</taxon>
        <taxon>Tannerellaceae</taxon>
        <taxon>Parabacteroides</taxon>
    </lineage>
</organism>
<proteinExistence type="predicted"/>
<dbReference type="AlphaFoldDB" id="A0A173S1S2"/>
<sequence length="245" mass="28799">MKIFIVNLQSSVDRRERMKFLLAEKGITDYEFIEAVDGRKMSEEEQEHVFDQKKAFQWYGRICRPGEIGCTLSHQKCYRKMVDEGIDVALILEDDIEIRLNDLQDRLLNLKCLLEFSSPLVLLLSGGYWYKSFENYKSAGRIATVYDAYYTHAYMINLEAARSIIEQYPFILADDWKFIRDKGVKLRACLPHLIDQQEVLASVIYENNENRGMNKMNMPLIHRIHMYWIGGVKKILAYLGRFENC</sequence>
<dbReference type="EMBL" id="CYXP01000001">
    <property type="protein sequence ID" value="CUM83318.1"/>
    <property type="molecule type" value="Genomic_DNA"/>
</dbReference>
<evidence type="ECO:0000259" key="1">
    <source>
        <dbReference type="Pfam" id="PF01755"/>
    </source>
</evidence>
<keyword evidence="2" id="KW-0808">Transferase</keyword>
<feature type="domain" description="Glycosyl transferase family 25" evidence="1">
    <location>
        <begin position="2"/>
        <end position="168"/>
    </location>
</feature>